<keyword evidence="3" id="KW-1185">Reference proteome</keyword>
<proteinExistence type="predicted"/>
<evidence type="ECO:0000256" key="1">
    <source>
        <dbReference type="SAM" id="MobiDB-lite"/>
    </source>
</evidence>
<accession>A0AAV9EBD3</accession>
<name>A0AAV9EBD3_ACOCL</name>
<gene>
    <name evidence="2" type="ORF">QJS10_CPA08g01517</name>
</gene>
<reference evidence="2" key="2">
    <citation type="submission" date="2023-06" db="EMBL/GenBank/DDBJ databases">
        <authorList>
            <person name="Ma L."/>
            <person name="Liu K.-W."/>
            <person name="Li Z."/>
            <person name="Hsiao Y.-Y."/>
            <person name="Qi Y."/>
            <person name="Fu T."/>
            <person name="Tang G."/>
            <person name="Zhang D."/>
            <person name="Sun W.-H."/>
            <person name="Liu D.-K."/>
            <person name="Li Y."/>
            <person name="Chen G.-Z."/>
            <person name="Liu X.-D."/>
            <person name="Liao X.-Y."/>
            <person name="Jiang Y.-T."/>
            <person name="Yu X."/>
            <person name="Hao Y."/>
            <person name="Huang J."/>
            <person name="Zhao X.-W."/>
            <person name="Ke S."/>
            <person name="Chen Y.-Y."/>
            <person name="Wu W.-L."/>
            <person name="Hsu J.-L."/>
            <person name="Lin Y.-F."/>
            <person name="Huang M.-D."/>
            <person name="Li C.-Y."/>
            <person name="Huang L."/>
            <person name="Wang Z.-W."/>
            <person name="Zhao X."/>
            <person name="Zhong W.-Y."/>
            <person name="Peng D.-H."/>
            <person name="Ahmad S."/>
            <person name="Lan S."/>
            <person name="Zhang J.-S."/>
            <person name="Tsai W.-C."/>
            <person name="Van De Peer Y."/>
            <person name="Liu Z.-J."/>
        </authorList>
    </citation>
    <scope>NUCLEOTIDE SEQUENCE</scope>
    <source>
        <strain evidence="2">CP</strain>
        <tissue evidence="2">Leaves</tissue>
    </source>
</reference>
<comment type="caution">
    <text evidence="2">The sequence shown here is derived from an EMBL/GenBank/DDBJ whole genome shotgun (WGS) entry which is preliminary data.</text>
</comment>
<protein>
    <submittedName>
        <fullName evidence="2">Uncharacterized protein</fullName>
    </submittedName>
</protein>
<feature type="compositionally biased region" description="Polar residues" evidence="1">
    <location>
        <begin position="1"/>
        <end position="12"/>
    </location>
</feature>
<dbReference type="AlphaFoldDB" id="A0AAV9EBD3"/>
<dbReference type="EMBL" id="JAUJYO010000008">
    <property type="protein sequence ID" value="KAK1310125.1"/>
    <property type="molecule type" value="Genomic_DNA"/>
</dbReference>
<organism evidence="2 3">
    <name type="scientific">Acorus calamus</name>
    <name type="common">Sweet flag</name>
    <dbReference type="NCBI Taxonomy" id="4465"/>
    <lineage>
        <taxon>Eukaryota</taxon>
        <taxon>Viridiplantae</taxon>
        <taxon>Streptophyta</taxon>
        <taxon>Embryophyta</taxon>
        <taxon>Tracheophyta</taxon>
        <taxon>Spermatophyta</taxon>
        <taxon>Magnoliopsida</taxon>
        <taxon>Liliopsida</taxon>
        <taxon>Acoraceae</taxon>
        <taxon>Acorus</taxon>
    </lineage>
</organism>
<feature type="region of interest" description="Disordered" evidence="1">
    <location>
        <begin position="1"/>
        <end position="35"/>
    </location>
</feature>
<reference evidence="2" key="1">
    <citation type="journal article" date="2023" name="Nat. Commun.">
        <title>Diploid and tetraploid genomes of Acorus and the evolution of monocots.</title>
        <authorList>
            <person name="Ma L."/>
            <person name="Liu K.W."/>
            <person name="Li Z."/>
            <person name="Hsiao Y.Y."/>
            <person name="Qi Y."/>
            <person name="Fu T."/>
            <person name="Tang G.D."/>
            <person name="Zhang D."/>
            <person name="Sun W.H."/>
            <person name="Liu D.K."/>
            <person name="Li Y."/>
            <person name="Chen G.Z."/>
            <person name="Liu X.D."/>
            <person name="Liao X.Y."/>
            <person name="Jiang Y.T."/>
            <person name="Yu X."/>
            <person name="Hao Y."/>
            <person name="Huang J."/>
            <person name="Zhao X.W."/>
            <person name="Ke S."/>
            <person name="Chen Y.Y."/>
            <person name="Wu W.L."/>
            <person name="Hsu J.L."/>
            <person name="Lin Y.F."/>
            <person name="Huang M.D."/>
            <person name="Li C.Y."/>
            <person name="Huang L."/>
            <person name="Wang Z.W."/>
            <person name="Zhao X."/>
            <person name="Zhong W.Y."/>
            <person name="Peng D.H."/>
            <person name="Ahmad S."/>
            <person name="Lan S."/>
            <person name="Zhang J.S."/>
            <person name="Tsai W.C."/>
            <person name="Van de Peer Y."/>
            <person name="Liu Z.J."/>
        </authorList>
    </citation>
    <scope>NUCLEOTIDE SEQUENCE</scope>
    <source>
        <strain evidence="2">CP</strain>
    </source>
</reference>
<sequence>MSKATQADQSIQERVIRPRIRGRPGPLHPSKNTNRLIHRNTPRFQVTIQDPIVIINRRLHETQNIQSFPQHPGYSKSFHSKPKLFVREVKA</sequence>
<dbReference type="Proteomes" id="UP001180020">
    <property type="component" value="Unassembled WGS sequence"/>
</dbReference>
<evidence type="ECO:0000313" key="2">
    <source>
        <dbReference type="EMBL" id="KAK1310125.1"/>
    </source>
</evidence>
<evidence type="ECO:0000313" key="3">
    <source>
        <dbReference type="Proteomes" id="UP001180020"/>
    </source>
</evidence>